<comment type="caution">
    <text evidence="10">The sequence shown here is derived from an EMBL/GenBank/DDBJ whole genome shotgun (WGS) entry which is preliminary data.</text>
</comment>
<organism evidence="10 11">
    <name type="scientific">SAR86 cluster bacterium</name>
    <dbReference type="NCBI Taxonomy" id="2030880"/>
    <lineage>
        <taxon>Bacteria</taxon>
        <taxon>Pseudomonadati</taxon>
        <taxon>Pseudomonadota</taxon>
        <taxon>Gammaproteobacteria</taxon>
        <taxon>SAR86 cluster</taxon>
    </lineage>
</organism>
<comment type="pathway">
    <text evidence="2">Lipid metabolism; fatty acid beta-oxidation.</text>
</comment>
<dbReference type="PANTHER" id="PTHR43149">
    <property type="entry name" value="ENOYL-COA HYDRATASE"/>
    <property type="match status" value="1"/>
</dbReference>
<evidence type="ECO:0000256" key="3">
    <source>
        <dbReference type="ARBA" id="ARBA00005254"/>
    </source>
</evidence>
<evidence type="ECO:0000256" key="9">
    <source>
        <dbReference type="RuleBase" id="RU003707"/>
    </source>
</evidence>
<keyword evidence="4" id="KW-0276">Fatty acid metabolism</keyword>
<keyword evidence="7" id="KW-0576">Peroxisome</keyword>
<keyword evidence="5" id="KW-0007">Acetylation</keyword>
<dbReference type="InterPro" id="IPR014748">
    <property type="entry name" value="Enoyl-CoA_hydra_C"/>
</dbReference>
<accession>A0A520MPV0</accession>
<dbReference type="CDD" id="cd06558">
    <property type="entry name" value="crotonase-like"/>
    <property type="match status" value="1"/>
</dbReference>
<dbReference type="FunFam" id="1.10.12.10:FF:000004">
    <property type="entry name" value="Delta3,5-delta2,4-dienoyl-CoA isomerase"/>
    <property type="match status" value="1"/>
</dbReference>
<evidence type="ECO:0000313" key="11">
    <source>
        <dbReference type="Proteomes" id="UP000315782"/>
    </source>
</evidence>
<dbReference type="GO" id="GO:0005737">
    <property type="term" value="C:cytoplasm"/>
    <property type="evidence" value="ECO:0007669"/>
    <property type="project" value="UniProtKB-ARBA"/>
</dbReference>
<keyword evidence="8" id="KW-0413">Isomerase</keyword>
<dbReference type="NCBIfam" id="NF004794">
    <property type="entry name" value="PRK06142.1"/>
    <property type="match status" value="1"/>
</dbReference>
<gene>
    <name evidence="10" type="ORF">EVA96_00270</name>
</gene>
<evidence type="ECO:0000256" key="5">
    <source>
        <dbReference type="ARBA" id="ARBA00022990"/>
    </source>
</evidence>
<dbReference type="InterPro" id="IPR018376">
    <property type="entry name" value="Enoyl-CoA_hyd/isom_CS"/>
</dbReference>
<dbReference type="InterPro" id="IPR029045">
    <property type="entry name" value="ClpP/crotonase-like_dom_sf"/>
</dbReference>
<name>A0A520MPV0_9GAMM</name>
<dbReference type="AlphaFoldDB" id="A0A520MPV0"/>
<evidence type="ECO:0000256" key="4">
    <source>
        <dbReference type="ARBA" id="ARBA00022832"/>
    </source>
</evidence>
<evidence type="ECO:0000256" key="1">
    <source>
        <dbReference type="ARBA" id="ARBA00004275"/>
    </source>
</evidence>
<dbReference type="GO" id="GO:0016853">
    <property type="term" value="F:isomerase activity"/>
    <property type="evidence" value="ECO:0007669"/>
    <property type="project" value="UniProtKB-KW"/>
</dbReference>
<comment type="similarity">
    <text evidence="3 9">Belongs to the enoyl-CoA hydratase/isomerase family.</text>
</comment>
<reference evidence="10 11" key="1">
    <citation type="submission" date="2019-02" db="EMBL/GenBank/DDBJ databases">
        <title>Prokaryotic population dynamics and viral predation in marine succession experiment using metagenomics: the confinement effect.</title>
        <authorList>
            <person name="Haro-Moreno J.M."/>
            <person name="Rodriguez-Valera F."/>
            <person name="Lopez-Perez M."/>
        </authorList>
    </citation>
    <scope>NUCLEOTIDE SEQUENCE [LARGE SCALE GENOMIC DNA]</scope>
    <source>
        <strain evidence="10">MED-G163</strain>
    </source>
</reference>
<dbReference type="SUPFAM" id="SSF52096">
    <property type="entry name" value="ClpP/crotonase"/>
    <property type="match status" value="1"/>
</dbReference>
<dbReference type="EMBL" id="SHBI01000001">
    <property type="protein sequence ID" value="RZO23238.1"/>
    <property type="molecule type" value="Genomic_DNA"/>
</dbReference>
<dbReference type="Pfam" id="PF00378">
    <property type="entry name" value="ECH_1"/>
    <property type="match status" value="1"/>
</dbReference>
<evidence type="ECO:0000256" key="2">
    <source>
        <dbReference type="ARBA" id="ARBA00005005"/>
    </source>
</evidence>
<keyword evidence="6" id="KW-0443">Lipid metabolism</keyword>
<sequence>MMGNKYSCFELTVNDHIGNLVLSRPNELNTMSRDFWVELGEVLEEIDRNSDIRVVIMSSTGKHFCAGMDLSAFSNGVEDISEDKKPDHARIGEAVYRVAKELQGYISKLEKIRVPVIAAIHGGCIGGAVDLVTACDIRLASSDSFFCIQEINIGMAADVGTLQRLPKIIPDSKMREMAYTGRRMYAPESKETGLVSDVFESQEAMLSAANDLAKEIASKSPVAIYGLKAVMNYSRDHSVSDGLDYNALWSGAMLSQKDMTEAMTANMEKREASFNELVDVKKFNESKS</sequence>
<protein>
    <submittedName>
        <fullName evidence="10">Crotonase/enoyl-CoA hydratase family protein</fullName>
    </submittedName>
</protein>
<evidence type="ECO:0000256" key="8">
    <source>
        <dbReference type="ARBA" id="ARBA00023235"/>
    </source>
</evidence>
<evidence type="ECO:0000256" key="6">
    <source>
        <dbReference type="ARBA" id="ARBA00023098"/>
    </source>
</evidence>
<evidence type="ECO:0000313" key="10">
    <source>
        <dbReference type="EMBL" id="RZO23238.1"/>
    </source>
</evidence>
<dbReference type="Proteomes" id="UP000315782">
    <property type="component" value="Unassembled WGS sequence"/>
</dbReference>
<dbReference type="Gene3D" id="3.90.226.10">
    <property type="entry name" value="2-enoyl-CoA Hydratase, Chain A, domain 1"/>
    <property type="match status" value="1"/>
</dbReference>
<dbReference type="FunFam" id="3.90.226.10:FF:000024">
    <property type="entry name" value="Delta3,5-delta2,4-dienoyl-CoA isomerase"/>
    <property type="match status" value="1"/>
</dbReference>
<dbReference type="Gene3D" id="1.10.12.10">
    <property type="entry name" value="Lyase 2-enoyl-coa Hydratase, Chain A, domain 2"/>
    <property type="match status" value="1"/>
</dbReference>
<dbReference type="UniPathway" id="UPA00659"/>
<dbReference type="InterPro" id="IPR001753">
    <property type="entry name" value="Enoyl-CoA_hydra/iso"/>
</dbReference>
<dbReference type="InterPro" id="IPR045002">
    <property type="entry name" value="Ech1-like"/>
</dbReference>
<dbReference type="GO" id="GO:0006635">
    <property type="term" value="P:fatty acid beta-oxidation"/>
    <property type="evidence" value="ECO:0007669"/>
    <property type="project" value="UniProtKB-UniPathway"/>
</dbReference>
<proteinExistence type="inferred from homology"/>
<comment type="subcellular location">
    <subcellularLocation>
        <location evidence="1">Peroxisome</location>
    </subcellularLocation>
</comment>
<evidence type="ECO:0000256" key="7">
    <source>
        <dbReference type="ARBA" id="ARBA00023140"/>
    </source>
</evidence>
<dbReference type="PROSITE" id="PS00166">
    <property type="entry name" value="ENOYL_COA_HYDRATASE"/>
    <property type="match status" value="1"/>
</dbReference>